<feature type="compositionally biased region" description="Basic and acidic residues" evidence="15">
    <location>
        <begin position="417"/>
        <end position="426"/>
    </location>
</feature>
<dbReference type="InterPro" id="IPR017441">
    <property type="entry name" value="Protein_kinase_ATP_BS"/>
</dbReference>
<feature type="compositionally biased region" description="Basic and acidic residues" evidence="15">
    <location>
        <begin position="184"/>
        <end position="193"/>
    </location>
</feature>
<feature type="coiled-coil region" evidence="14">
    <location>
        <begin position="484"/>
        <end position="518"/>
    </location>
</feature>
<evidence type="ECO:0000256" key="1">
    <source>
        <dbReference type="ARBA" id="ARBA00001946"/>
    </source>
</evidence>
<comment type="caution">
    <text evidence="17">The sequence shown here is derived from an EMBL/GenBank/DDBJ whole genome shotgun (WGS) entry which is preliminary data.</text>
</comment>
<dbReference type="PANTHER" id="PTHR22974">
    <property type="entry name" value="MIXED LINEAGE PROTEIN KINASE"/>
    <property type="match status" value="1"/>
</dbReference>
<evidence type="ECO:0000313" key="18">
    <source>
        <dbReference type="Proteomes" id="UP001168990"/>
    </source>
</evidence>
<evidence type="ECO:0000256" key="2">
    <source>
        <dbReference type="ARBA" id="ARBA00004123"/>
    </source>
</evidence>
<reference evidence="17" key="2">
    <citation type="submission" date="2023-03" db="EMBL/GenBank/DDBJ databases">
        <authorList>
            <person name="Inwood S.N."/>
            <person name="Skelly J.G."/>
            <person name="Guhlin J."/>
            <person name="Harrop T.W.R."/>
            <person name="Goldson S.G."/>
            <person name="Dearden P.K."/>
        </authorList>
    </citation>
    <scope>NUCLEOTIDE SEQUENCE</scope>
    <source>
        <strain evidence="17">Irish</strain>
        <tissue evidence="17">Whole body</tissue>
    </source>
</reference>
<feature type="compositionally biased region" description="Basic and acidic residues" evidence="15">
    <location>
        <begin position="75"/>
        <end position="88"/>
    </location>
</feature>
<evidence type="ECO:0000256" key="3">
    <source>
        <dbReference type="ARBA" id="ARBA00012513"/>
    </source>
</evidence>
<dbReference type="AlphaFoldDB" id="A0AA39CA66"/>
<feature type="coiled-coil region" evidence="14">
    <location>
        <begin position="315"/>
        <end position="342"/>
    </location>
</feature>
<keyword evidence="5" id="KW-0808">Transferase</keyword>
<dbReference type="InterPro" id="IPR008271">
    <property type="entry name" value="Ser/Thr_kinase_AS"/>
</dbReference>
<keyword evidence="10" id="KW-0539">Nucleus</keyword>
<keyword evidence="7" id="KW-0418">Kinase</keyword>
<comment type="subcellular location">
    <subcellularLocation>
        <location evidence="2">Nucleus</location>
    </subcellularLocation>
</comment>
<accession>A0AA39CA66</accession>
<dbReference type="InterPro" id="IPR011009">
    <property type="entry name" value="Kinase-like_dom_sf"/>
</dbReference>
<dbReference type="Gene3D" id="1.10.510.10">
    <property type="entry name" value="Transferase(Phosphotransferase) domain 1"/>
    <property type="match status" value="1"/>
</dbReference>
<dbReference type="GO" id="GO:0035556">
    <property type="term" value="P:intracellular signal transduction"/>
    <property type="evidence" value="ECO:0007669"/>
    <property type="project" value="TreeGrafter"/>
</dbReference>
<dbReference type="PROSITE" id="PS00108">
    <property type="entry name" value="PROTEIN_KINASE_ST"/>
    <property type="match status" value="1"/>
</dbReference>
<feature type="region of interest" description="Disordered" evidence="15">
    <location>
        <begin position="61"/>
        <end position="231"/>
    </location>
</feature>
<feature type="compositionally biased region" description="Pro residues" evidence="15">
    <location>
        <begin position="247"/>
        <end position="262"/>
    </location>
</feature>
<evidence type="ECO:0000256" key="6">
    <source>
        <dbReference type="ARBA" id="ARBA00022741"/>
    </source>
</evidence>
<reference evidence="17" key="1">
    <citation type="journal article" date="2023" name="bioRxiv">
        <title>Scaffold-level genome assemblies of two parasitoid biocontrol wasps reveal the parthenogenesis mechanism and an associated novel virus.</title>
        <authorList>
            <person name="Inwood S."/>
            <person name="Skelly J."/>
            <person name="Guhlin J."/>
            <person name="Harrop T."/>
            <person name="Goldson S."/>
            <person name="Dearden P."/>
        </authorList>
    </citation>
    <scope>NUCLEOTIDE SEQUENCE</scope>
    <source>
        <strain evidence="17">Irish</strain>
        <tissue evidence="17">Whole body</tissue>
    </source>
</reference>
<dbReference type="GO" id="GO:0007059">
    <property type="term" value="P:chromosome segregation"/>
    <property type="evidence" value="ECO:0007669"/>
    <property type="project" value="TreeGrafter"/>
</dbReference>
<dbReference type="PROSITE" id="PS50011">
    <property type="entry name" value="PROTEIN_KINASE_DOM"/>
    <property type="match status" value="1"/>
</dbReference>
<keyword evidence="18" id="KW-1185">Reference proteome</keyword>
<comment type="cofactor">
    <cofactor evidence="1">
        <name>Mg(2+)</name>
        <dbReference type="ChEBI" id="CHEBI:18420"/>
    </cofactor>
</comment>
<evidence type="ECO:0000256" key="7">
    <source>
        <dbReference type="ARBA" id="ARBA00022777"/>
    </source>
</evidence>
<dbReference type="PROSITE" id="PS00107">
    <property type="entry name" value="PROTEIN_KINASE_ATP"/>
    <property type="match status" value="1"/>
</dbReference>
<evidence type="ECO:0000256" key="11">
    <source>
        <dbReference type="ARBA" id="ARBA00047899"/>
    </source>
</evidence>
<feature type="region of interest" description="Disordered" evidence="15">
    <location>
        <begin position="244"/>
        <end position="294"/>
    </location>
</feature>
<organism evidence="17 18">
    <name type="scientific">Microctonus aethiopoides</name>
    <dbReference type="NCBI Taxonomy" id="144406"/>
    <lineage>
        <taxon>Eukaryota</taxon>
        <taxon>Metazoa</taxon>
        <taxon>Ecdysozoa</taxon>
        <taxon>Arthropoda</taxon>
        <taxon>Hexapoda</taxon>
        <taxon>Insecta</taxon>
        <taxon>Pterygota</taxon>
        <taxon>Neoptera</taxon>
        <taxon>Endopterygota</taxon>
        <taxon>Hymenoptera</taxon>
        <taxon>Apocrita</taxon>
        <taxon>Ichneumonoidea</taxon>
        <taxon>Braconidae</taxon>
        <taxon>Euphorinae</taxon>
        <taxon>Microctonus</taxon>
    </lineage>
</organism>
<keyword evidence="9 14" id="KW-0175">Coiled coil</keyword>
<dbReference type="InterPro" id="IPR000719">
    <property type="entry name" value="Prot_kinase_dom"/>
</dbReference>
<dbReference type="Proteomes" id="UP001168990">
    <property type="component" value="Unassembled WGS sequence"/>
</dbReference>
<keyword evidence="8 13" id="KW-0067">ATP-binding</keyword>
<sequence length="860" mass="97172">MTDNCWNTGGGVGVKMEHFQATLDPRKQELLEARFLGARGGRNNGPSKNAIDIAQSSSIPSVVKCGQPTTPGIDWTRRDNAPPSRDQRNSSSSATALGQVSQMSAGSQIQMAPQSTVNSGQSVHSQDSNMSTGSSHSDKEVDPNTPEKLPRTTSERKRKRKVDDGSGGLGGSISKGARSVSSLDNKKINDYFPKHHLGSSPIRHAGAKSPSPQQGYPMYPPSAQPLVSTQTTTPISSVAEFSSLMQPPRPLPQPPPPPPPTTTQPVGSMVSKQVQVRPTNLPRTSQVRQTKTNTPNTELTCQRIQEFESQATSDLELRNNKIDELNRTTEELRHQMANQQKVIEQHKSHINKCIDVVKKLLKEKSNIEKKEARQKCMQNRLRLGQFVTQRVGATFQENWTDGYAFQELARRQEEITTEREEIDKQKKLLLKKRPSNSETGRKRSQPQPSLHNGTEATFLKPDAVPGSYTWQEYYEADEILKLRQSALKKEDADLQLEMEKLERERNLHIRELKRIHNEDQSRFNSHPVLNERYLLLMLLGKGGFSEVHKAFDLKEQRYVACKVHQLNKDWKEDKKANYIKHALREYNIHKALDHPRVVKLYDVFEIDANSFCTVLEYCDGHDLDFYLKQHKMIPEREARSIVMQVVSALKYLNEIKPPVIHYDLKPGNILLTEGNVCGEIKITDFGLSKVMDEENYNPDHGMDLTSQGAGTYWYLPPECFVVGKNPPKISSKVDVWSVGVIFYQCLYGKKPFGHNQSQATILEENTILKATEVQFANKPTVSNEAKSFIRSCLAYRKEERIDVLTLARHEYLQPPVPKHGRQANSQQQQAQQQQIQQQQQQQQTSFTTGMFSGMNASSSS</sequence>
<gene>
    <name evidence="17" type="ORF">PV328_008120</name>
</gene>
<dbReference type="GO" id="GO:0005524">
    <property type="term" value="F:ATP binding"/>
    <property type="evidence" value="ECO:0007669"/>
    <property type="project" value="UniProtKB-UniRule"/>
</dbReference>
<feature type="binding site" evidence="13">
    <location>
        <position position="562"/>
    </location>
    <ligand>
        <name>ATP</name>
        <dbReference type="ChEBI" id="CHEBI:30616"/>
    </ligand>
</feature>
<evidence type="ECO:0000256" key="13">
    <source>
        <dbReference type="PROSITE-ProRule" id="PRU10141"/>
    </source>
</evidence>
<evidence type="ECO:0000259" key="16">
    <source>
        <dbReference type="PROSITE" id="PS50011"/>
    </source>
</evidence>
<keyword evidence="4" id="KW-0723">Serine/threonine-protein kinase</keyword>
<proteinExistence type="predicted"/>
<evidence type="ECO:0000256" key="12">
    <source>
        <dbReference type="ARBA" id="ARBA00048679"/>
    </source>
</evidence>
<evidence type="ECO:0000256" key="4">
    <source>
        <dbReference type="ARBA" id="ARBA00022527"/>
    </source>
</evidence>
<feature type="region of interest" description="Disordered" evidence="15">
    <location>
        <begin position="814"/>
        <end position="860"/>
    </location>
</feature>
<evidence type="ECO:0000256" key="14">
    <source>
        <dbReference type="SAM" id="Coils"/>
    </source>
</evidence>
<dbReference type="FunFam" id="1.10.510.10:FF:000037">
    <property type="entry name" value="Serine/threonine-protein kinase tousled-like 2"/>
    <property type="match status" value="1"/>
</dbReference>
<dbReference type="GO" id="GO:0004674">
    <property type="term" value="F:protein serine/threonine kinase activity"/>
    <property type="evidence" value="ECO:0007669"/>
    <property type="project" value="UniProtKB-KW"/>
</dbReference>
<feature type="region of interest" description="Disordered" evidence="15">
    <location>
        <begin position="417"/>
        <end position="458"/>
    </location>
</feature>
<comment type="catalytic activity">
    <reaction evidence="11">
        <text>L-threonyl-[protein] + ATP = O-phospho-L-threonyl-[protein] + ADP + H(+)</text>
        <dbReference type="Rhea" id="RHEA:46608"/>
        <dbReference type="Rhea" id="RHEA-COMP:11060"/>
        <dbReference type="Rhea" id="RHEA-COMP:11605"/>
        <dbReference type="ChEBI" id="CHEBI:15378"/>
        <dbReference type="ChEBI" id="CHEBI:30013"/>
        <dbReference type="ChEBI" id="CHEBI:30616"/>
        <dbReference type="ChEBI" id="CHEBI:61977"/>
        <dbReference type="ChEBI" id="CHEBI:456216"/>
        <dbReference type="EC" id="2.7.11.1"/>
    </reaction>
</comment>
<name>A0AA39CA66_9HYME</name>
<evidence type="ECO:0000256" key="9">
    <source>
        <dbReference type="ARBA" id="ARBA00023054"/>
    </source>
</evidence>
<evidence type="ECO:0000256" key="5">
    <source>
        <dbReference type="ARBA" id="ARBA00022679"/>
    </source>
</evidence>
<feature type="compositionally biased region" description="Low complexity" evidence="15">
    <location>
        <begin position="826"/>
        <end position="843"/>
    </location>
</feature>
<dbReference type="GO" id="GO:0005634">
    <property type="term" value="C:nucleus"/>
    <property type="evidence" value="ECO:0007669"/>
    <property type="project" value="UniProtKB-SubCell"/>
</dbReference>
<feature type="compositionally biased region" description="Polar residues" evidence="15">
    <location>
        <begin position="270"/>
        <end position="294"/>
    </location>
</feature>
<evidence type="ECO:0000256" key="15">
    <source>
        <dbReference type="SAM" id="MobiDB-lite"/>
    </source>
</evidence>
<evidence type="ECO:0000256" key="8">
    <source>
        <dbReference type="ARBA" id="ARBA00022840"/>
    </source>
</evidence>
<feature type="domain" description="Protein kinase" evidence="16">
    <location>
        <begin position="533"/>
        <end position="812"/>
    </location>
</feature>
<feature type="compositionally biased region" description="Polar residues" evidence="15">
    <location>
        <begin position="844"/>
        <end position="860"/>
    </location>
</feature>
<dbReference type="CDD" id="cd13990">
    <property type="entry name" value="STKc_TLK"/>
    <property type="match status" value="1"/>
</dbReference>
<dbReference type="EC" id="2.7.11.1" evidence="3"/>
<dbReference type="SMART" id="SM00220">
    <property type="entry name" value="S_TKc"/>
    <property type="match status" value="1"/>
</dbReference>
<dbReference type="EMBL" id="JAQQBS010001423">
    <property type="protein sequence ID" value="KAK0160746.1"/>
    <property type="molecule type" value="Genomic_DNA"/>
</dbReference>
<dbReference type="PANTHER" id="PTHR22974:SF23">
    <property type="entry name" value="TOUSLED-LIKE KINASE, ISOFORM G"/>
    <property type="match status" value="1"/>
</dbReference>
<evidence type="ECO:0000313" key="17">
    <source>
        <dbReference type="EMBL" id="KAK0160746.1"/>
    </source>
</evidence>
<comment type="catalytic activity">
    <reaction evidence="12">
        <text>L-seryl-[protein] + ATP = O-phospho-L-seryl-[protein] + ADP + H(+)</text>
        <dbReference type="Rhea" id="RHEA:17989"/>
        <dbReference type="Rhea" id="RHEA-COMP:9863"/>
        <dbReference type="Rhea" id="RHEA-COMP:11604"/>
        <dbReference type="ChEBI" id="CHEBI:15378"/>
        <dbReference type="ChEBI" id="CHEBI:29999"/>
        <dbReference type="ChEBI" id="CHEBI:30616"/>
        <dbReference type="ChEBI" id="CHEBI:83421"/>
        <dbReference type="ChEBI" id="CHEBI:456216"/>
        <dbReference type="EC" id="2.7.11.1"/>
    </reaction>
</comment>
<keyword evidence="6 13" id="KW-0547">Nucleotide-binding</keyword>
<protein>
    <recommendedName>
        <fullName evidence="3">non-specific serine/threonine protein kinase</fullName>
        <ecNumber evidence="3">2.7.11.1</ecNumber>
    </recommendedName>
</protein>
<dbReference type="SUPFAM" id="SSF56112">
    <property type="entry name" value="Protein kinase-like (PK-like)"/>
    <property type="match status" value="1"/>
</dbReference>
<feature type="compositionally biased region" description="Polar residues" evidence="15">
    <location>
        <begin position="445"/>
        <end position="455"/>
    </location>
</feature>
<dbReference type="Pfam" id="PF00069">
    <property type="entry name" value="Pkinase"/>
    <property type="match status" value="1"/>
</dbReference>
<feature type="compositionally biased region" description="Polar residues" evidence="15">
    <location>
        <begin position="89"/>
        <end position="135"/>
    </location>
</feature>
<evidence type="ECO:0000256" key="10">
    <source>
        <dbReference type="ARBA" id="ARBA00023242"/>
    </source>
</evidence>